<evidence type="ECO:0000313" key="3">
    <source>
        <dbReference type="Proteomes" id="UP000305921"/>
    </source>
</evidence>
<organism evidence="2 3">
    <name type="scientific">Streptomyces marianii</name>
    <dbReference type="NCBI Taxonomy" id="1817406"/>
    <lineage>
        <taxon>Bacteria</taxon>
        <taxon>Bacillati</taxon>
        <taxon>Actinomycetota</taxon>
        <taxon>Actinomycetes</taxon>
        <taxon>Kitasatosporales</taxon>
        <taxon>Streptomycetaceae</taxon>
        <taxon>Streptomyces</taxon>
    </lineage>
</organism>
<evidence type="ECO:0000313" key="2">
    <source>
        <dbReference type="EMBL" id="TLQ42314.1"/>
    </source>
</evidence>
<dbReference type="Pfam" id="PF12680">
    <property type="entry name" value="SnoaL_2"/>
    <property type="match status" value="1"/>
</dbReference>
<name>A0A5R9E1T5_9ACTN</name>
<feature type="domain" description="SnoaL-like" evidence="1">
    <location>
        <begin position="17"/>
        <end position="120"/>
    </location>
</feature>
<dbReference type="OrthoDB" id="4539871at2"/>
<dbReference type="InterPro" id="IPR032710">
    <property type="entry name" value="NTF2-like_dom_sf"/>
</dbReference>
<comment type="caution">
    <text evidence="2">The sequence shown here is derived from an EMBL/GenBank/DDBJ whole genome shotgun (WGS) entry which is preliminary data.</text>
</comment>
<protein>
    <submittedName>
        <fullName evidence="2">Nuclear transport factor 2 family protein</fullName>
    </submittedName>
</protein>
<dbReference type="AlphaFoldDB" id="A0A5R9E1T5"/>
<sequence length="136" mass="15410">MVSASQFEDYAEEFSAATDKSDLFDRYYSPDAIFDHPYKGIFRGKAEIVGFWNSGEGSGHAGILETLHLKNFVASGNKIAAEFEIEWRCIEDTNYLGPRKKGETFRGRCAAFYWCVDGKFNHVTLYLNLIEDALNS</sequence>
<dbReference type="InterPro" id="IPR037401">
    <property type="entry name" value="SnoaL-like"/>
</dbReference>
<evidence type="ECO:0000259" key="1">
    <source>
        <dbReference type="Pfam" id="PF12680"/>
    </source>
</evidence>
<gene>
    <name evidence="2" type="ORF">FEF34_02945</name>
</gene>
<dbReference type="RefSeq" id="WP_138051724.1">
    <property type="nucleotide sequence ID" value="NZ_VAWE01000001.1"/>
</dbReference>
<dbReference type="Gene3D" id="3.10.450.50">
    <property type="match status" value="1"/>
</dbReference>
<dbReference type="EMBL" id="VAWE01000001">
    <property type="protein sequence ID" value="TLQ42314.1"/>
    <property type="molecule type" value="Genomic_DNA"/>
</dbReference>
<proteinExistence type="predicted"/>
<dbReference type="Proteomes" id="UP000305921">
    <property type="component" value="Unassembled WGS sequence"/>
</dbReference>
<accession>A0A5R9E1T5</accession>
<keyword evidence="3" id="KW-1185">Reference proteome</keyword>
<reference evidence="2 3" key="1">
    <citation type="submission" date="2019-05" db="EMBL/GenBank/DDBJ databases">
        <title>Streptomyces marianii sp. nov., a novel marine actinomycete from southern coast of India.</title>
        <authorList>
            <person name="Iniyan A.M."/>
            <person name="Wink J."/>
            <person name="Ramprasad E."/>
            <person name="Ramana C.V."/>
            <person name="Bunk B."/>
            <person name="Sproer C."/>
            <person name="Joseph F.-J.R.S."/>
            <person name="Vincent S.G.P."/>
        </authorList>
    </citation>
    <scope>NUCLEOTIDE SEQUENCE [LARGE SCALE GENOMIC DNA]</scope>
    <source>
        <strain evidence="2 3">ICN19</strain>
    </source>
</reference>
<dbReference type="SUPFAM" id="SSF54427">
    <property type="entry name" value="NTF2-like"/>
    <property type="match status" value="1"/>
</dbReference>